<sequence>MAIEAFLGTRAQKAFLFTVIASAVIVFTCVATTYGKVNANFTNDNIPRTVPCYLALFALAVVFEVIVAVDALKLRNTIQLVGILLFHTGMIVMSALQIYQSQMALETTPQLPCTEKFATCAGPGSLFNWILPFLVIIPIVLSLSLIVLIWVARSLYLEFGWAVFHAIGADPKMKVMYQYYQIMICLLKFDFFCFFGVTLQASALWPGLLILIISFEDKKAEFIVTIIAIPVVLGLLILCGLALKREWTILMIFSLTLMIAAESFFIYKLIRVYQPATASVYFQVKGSLTTFIVVSALLLLFTFGVGIRCFADFGQGLRGSKMKDPEQHRKEKAPPVGGASPGMQEQGSIGPGVQRTFSIE</sequence>
<feature type="transmembrane region" description="Helical" evidence="2">
    <location>
        <begin position="222"/>
        <end position="243"/>
    </location>
</feature>
<dbReference type="GO" id="GO:0005794">
    <property type="term" value="C:Golgi apparatus"/>
    <property type="evidence" value="ECO:0007669"/>
    <property type="project" value="TreeGrafter"/>
</dbReference>
<keyword evidence="4" id="KW-1185">Reference proteome</keyword>
<feature type="transmembrane region" description="Helical" evidence="2">
    <location>
        <begin position="129"/>
        <end position="151"/>
    </location>
</feature>
<evidence type="ECO:0000256" key="1">
    <source>
        <dbReference type="SAM" id="MobiDB-lite"/>
    </source>
</evidence>
<keyword evidence="2" id="KW-0472">Membrane</keyword>
<feature type="transmembrane region" description="Helical" evidence="2">
    <location>
        <begin position="79"/>
        <end position="99"/>
    </location>
</feature>
<gene>
    <name evidence="3" type="ORF">M408DRAFT_23692</name>
</gene>
<feature type="transmembrane region" description="Helical" evidence="2">
    <location>
        <begin position="250"/>
        <end position="270"/>
    </location>
</feature>
<dbReference type="Proteomes" id="UP000054097">
    <property type="component" value="Unassembled WGS sequence"/>
</dbReference>
<dbReference type="AlphaFoldDB" id="A0A0C3AVV8"/>
<reference evidence="3 4" key="1">
    <citation type="submission" date="2014-04" db="EMBL/GenBank/DDBJ databases">
        <authorList>
            <consortium name="DOE Joint Genome Institute"/>
            <person name="Kuo A."/>
            <person name="Zuccaro A."/>
            <person name="Kohler A."/>
            <person name="Nagy L.G."/>
            <person name="Floudas D."/>
            <person name="Copeland A."/>
            <person name="Barry K.W."/>
            <person name="Cichocki N."/>
            <person name="Veneault-Fourrey C."/>
            <person name="LaButti K."/>
            <person name="Lindquist E.A."/>
            <person name="Lipzen A."/>
            <person name="Lundell T."/>
            <person name="Morin E."/>
            <person name="Murat C."/>
            <person name="Sun H."/>
            <person name="Tunlid A."/>
            <person name="Henrissat B."/>
            <person name="Grigoriev I.V."/>
            <person name="Hibbett D.S."/>
            <person name="Martin F."/>
            <person name="Nordberg H.P."/>
            <person name="Cantor M.N."/>
            <person name="Hua S.X."/>
        </authorList>
    </citation>
    <scope>NUCLEOTIDE SEQUENCE [LARGE SCALE GENOMIC DNA]</scope>
    <source>
        <strain evidence="3 4">MAFF 305830</strain>
    </source>
</reference>
<keyword evidence="2" id="KW-1133">Transmembrane helix</keyword>
<organism evidence="3 4">
    <name type="scientific">Serendipita vermifera MAFF 305830</name>
    <dbReference type="NCBI Taxonomy" id="933852"/>
    <lineage>
        <taxon>Eukaryota</taxon>
        <taxon>Fungi</taxon>
        <taxon>Dikarya</taxon>
        <taxon>Basidiomycota</taxon>
        <taxon>Agaricomycotina</taxon>
        <taxon>Agaricomycetes</taxon>
        <taxon>Sebacinales</taxon>
        <taxon>Serendipitaceae</taxon>
        <taxon>Serendipita</taxon>
    </lineage>
</organism>
<dbReference type="OrthoDB" id="2448307at2759"/>
<protein>
    <recommendedName>
        <fullName evidence="5">TRP C-terminal domain-containing protein</fullName>
    </recommendedName>
</protein>
<evidence type="ECO:0008006" key="5">
    <source>
        <dbReference type="Google" id="ProtNLM"/>
    </source>
</evidence>
<reference evidence="4" key="2">
    <citation type="submission" date="2015-01" db="EMBL/GenBank/DDBJ databases">
        <title>Evolutionary Origins and Diversification of the Mycorrhizal Mutualists.</title>
        <authorList>
            <consortium name="DOE Joint Genome Institute"/>
            <consortium name="Mycorrhizal Genomics Consortium"/>
            <person name="Kohler A."/>
            <person name="Kuo A."/>
            <person name="Nagy L.G."/>
            <person name="Floudas D."/>
            <person name="Copeland A."/>
            <person name="Barry K.W."/>
            <person name="Cichocki N."/>
            <person name="Veneault-Fourrey C."/>
            <person name="LaButti K."/>
            <person name="Lindquist E.A."/>
            <person name="Lipzen A."/>
            <person name="Lundell T."/>
            <person name="Morin E."/>
            <person name="Murat C."/>
            <person name="Riley R."/>
            <person name="Ohm R."/>
            <person name="Sun H."/>
            <person name="Tunlid A."/>
            <person name="Henrissat B."/>
            <person name="Grigoriev I.V."/>
            <person name="Hibbett D.S."/>
            <person name="Martin F."/>
        </authorList>
    </citation>
    <scope>NUCLEOTIDE SEQUENCE [LARGE SCALE GENOMIC DNA]</scope>
    <source>
        <strain evidence="4">MAFF 305830</strain>
    </source>
</reference>
<evidence type="ECO:0000313" key="3">
    <source>
        <dbReference type="EMBL" id="KIM28655.1"/>
    </source>
</evidence>
<dbReference type="PANTHER" id="PTHR34391">
    <property type="entry name" value="UPF0658 GOLGI APPARATUS MEMBRANE PROTEIN C1952.10C-RELATED"/>
    <property type="match status" value="1"/>
</dbReference>
<feature type="transmembrane region" description="Helical" evidence="2">
    <location>
        <begin position="14"/>
        <end position="34"/>
    </location>
</feature>
<dbReference type="EMBL" id="KN824292">
    <property type="protein sequence ID" value="KIM28655.1"/>
    <property type="molecule type" value="Genomic_DNA"/>
</dbReference>
<feature type="transmembrane region" description="Helical" evidence="2">
    <location>
        <begin position="290"/>
        <end position="311"/>
    </location>
</feature>
<name>A0A0C3AVV8_SERVB</name>
<evidence type="ECO:0000256" key="2">
    <source>
        <dbReference type="SAM" id="Phobius"/>
    </source>
</evidence>
<feature type="region of interest" description="Disordered" evidence="1">
    <location>
        <begin position="320"/>
        <end position="360"/>
    </location>
</feature>
<feature type="transmembrane region" description="Helical" evidence="2">
    <location>
        <begin position="182"/>
        <end position="202"/>
    </location>
</feature>
<dbReference type="HOGENOM" id="CLU_029564_0_0_1"/>
<keyword evidence="2" id="KW-0812">Transmembrane</keyword>
<accession>A0A0C3AVV8</accession>
<evidence type="ECO:0000313" key="4">
    <source>
        <dbReference type="Proteomes" id="UP000054097"/>
    </source>
</evidence>
<dbReference type="PANTHER" id="PTHR34391:SF1">
    <property type="entry name" value="UPF0658 GOLGI APPARATUS MEMBRANE PROTEIN C1952.10C-RELATED"/>
    <property type="match status" value="1"/>
</dbReference>
<dbReference type="InterPro" id="IPR040410">
    <property type="entry name" value="UPF0658_Golgi"/>
</dbReference>
<feature type="compositionally biased region" description="Basic and acidic residues" evidence="1">
    <location>
        <begin position="321"/>
        <end position="333"/>
    </location>
</feature>
<proteinExistence type="predicted"/>
<feature type="transmembrane region" description="Helical" evidence="2">
    <location>
        <begin position="54"/>
        <end position="72"/>
    </location>
</feature>